<proteinExistence type="predicted"/>
<gene>
    <name evidence="1" type="ORF">LCGC14_1298350</name>
</gene>
<comment type="caution">
    <text evidence="1">The sequence shown here is derived from an EMBL/GenBank/DDBJ whole genome shotgun (WGS) entry which is preliminary data.</text>
</comment>
<dbReference type="EMBL" id="LAZR01007554">
    <property type="protein sequence ID" value="KKM84521.1"/>
    <property type="molecule type" value="Genomic_DNA"/>
</dbReference>
<evidence type="ECO:0000313" key="1">
    <source>
        <dbReference type="EMBL" id="KKM84521.1"/>
    </source>
</evidence>
<name>A0A0F9LAY7_9ZZZZ</name>
<organism evidence="1">
    <name type="scientific">marine sediment metagenome</name>
    <dbReference type="NCBI Taxonomy" id="412755"/>
    <lineage>
        <taxon>unclassified sequences</taxon>
        <taxon>metagenomes</taxon>
        <taxon>ecological metagenomes</taxon>
    </lineage>
</organism>
<reference evidence="1" key="1">
    <citation type="journal article" date="2015" name="Nature">
        <title>Complex archaea that bridge the gap between prokaryotes and eukaryotes.</title>
        <authorList>
            <person name="Spang A."/>
            <person name="Saw J.H."/>
            <person name="Jorgensen S.L."/>
            <person name="Zaremba-Niedzwiedzka K."/>
            <person name="Martijn J."/>
            <person name="Lind A.E."/>
            <person name="van Eijk R."/>
            <person name="Schleper C."/>
            <person name="Guy L."/>
            <person name="Ettema T.J."/>
        </authorList>
    </citation>
    <scope>NUCLEOTIDE SEQUENCE</scope>
</reference>
<protein>
    <submittedName>
        <fullName evidence="1">Uncharacterized protein</fullName>
    </submittedName>
</protein>
<dbReference type="AlphaFoldDB" id="A0A0F9LAY7"/>
<sequence length="77" mass="8626">MLGRAGRAYYSGMPTPNTTNALTALRHLTIEEVEQRLTEIDGERASLALLRRSLAARERAKQRTAQRFPSKAEGRDV</sequence>
<accession>A0A0F9LAY7</accession>